<dbReference type="RefSeq" id="WP_022743850.1">
    <property type="nucleotide sequence ID" value="NC_022571.1"/>
</dbReference>
<dbReference type="KEGG" id="csb:CLSA_c05470"/>
<dbReference type="GO" id="GO:0071713">
    <property type="term" value="F:para-aminobenzoyl-glutamate hydrolase activity"/>
    <property type="evidence" value="ECO:0007669"/>
    <property type="project" value="TreeGrafter"/>
</dbReference>
<sequence>MNSIENWFCENDDKIKQTERFIFENPELSLEERQSSQCLAKFMEEQGFSVEWNIGGLETAFVATWGQGEPVLGFLAEYDALPGLGQKPVEERCEIEGCGHGCGHSLLGVGAAAAAAALKSELEFSGKLGTIKLFGCPAEEIMYGKIVMAKQGCFDGLSAAITWHPSDSNRVGEDIYQAMDSKKFKFFGTTSHASGSPHLGRSALDAAELMNVGVNYLREHVTDDVRIHYTYLDGGEKPNIVPDFAQTSYYIRGKNREHVDDASARIERIAQGAALMTDTRYESELVASCMETKLNFTLLNAFYKAMSGIEVPTYTQEEIQFAESISKAANLKNQGKYFDGLHKFENREIDIFISTDVSNVSHIVPTITLNAATACKGTPLHHWAFTAQVGSSIGYKGMIYVAKSMALGGMMLIDNPEILLKAMDEHKNSSI</sequence>
<dbReference type="InterPro" id="IPR052030">
    <property type="entry name" value="Peptidase_M20/M20A_hydrolases"/>
</dbReference>
<name>U5MM16_CLOSA</name>
<dbReference type="SUPFAM" id="SSF53187">
    <property type="entry name" value="Zn-dependent exopeptidases"/>
    <property type="match status" value="1"/>
</dbReference>
<dbReference type="eggNOG" id="COG1473">
    <property type="taxonomic scope" value="Bacteria"/>
</dbReference>
<accession>U5MM16</accession>
<dbReference type="NCBIfam" id="TIGR01891">
    <property type="entry name" value="amidohydrolases"/>
    <property type="match status" value="1"/>
</dbReference>
<dbReference type="GO" id="GO:0005737">
    <property type="term" value="C:cytoplasm"/>
    <property type="evidence" value="ECO:0007669"/>
    <property type="project" value="TreeGrafter"/>
</dbReference>
<dbReference type="InterPro" id="IPR002933">
    <property type="entry name" value="Peptidase_M20"/>
</dbReference>
<dbReference type="PIRSF" id="PIRSF037227">
    <property type="entry name" value="Aminobenzoyl-glu_utiliz_pB"/>
    <property type="match status" value="1"/>
</dbReference>
<protein>
    <submittedName>
        <fullName evidence="2">p-aminobenzoyl-glutamate hydrolase subunit B</fullName>
        <ecNumber evidence="2">3.5.1.-</ecNumber>
    </submittedName>
</protein>
<dbReference type="InterPro" id="IPR011650">
    <property type="entry name" value="Peptidase_M20_dimer"/>
</dbReference>
<dbReference type="Gene3D" id="3.30.70.360">
    <property type="match status" value="1"/>
</dbReference>
<dbReference type="EMBL" id="CP006721">
    <property type="protein sequence ID" value="AGX41563.1"/>
    <property type="molecule type" value="Genomic_DNA"/>
</dbReference>
<dbReference type="HOGENOM" id="CLU_031812_0_1_9"/>
<proteinExistence type="predicted"/>
<dbReference type="OrthoDB" id="9781032at2"/>
<dbReference type="GeneID" id="55473101"/>
<dbReference type="Pfam" id="PF01546">
    <property type="entry name" value="Peptidase_M20"/>
    <property type="match status" value="1"/>
</dbReference>
<dbReference type="InterPro" id="IPR036264">
    <property type="entry name" value="Bact_exopeptidase_dim_dom"/>
</dbReference>
<dbReference type="EC" id="3.5.1.-" evidence="2"/>
<dbReference type="GO" id="GO:0016805">
    <property type="term" value="F:dipeptidase activity"/>
    <property type="evidence" value="ECO:0007669"/>
    <property type="project" value="TreeGrafter"/>
</dbReference>
<keyword evidence="3" id="KW-1185">Reference proteome</keyword>
<dbReference type="PATRIC" id="fig|1345695.10.peg.1196"/>
<gene>
    <name evidence="2" type="primary">abgB2</name>
    <name evidence="2" type="ORF">CLSA_c05470</name>
</gene>
<dbReference type="GO" id="GO:0046657">
    <property type="term" value="P:folic acid catabolic process"/>
    <property type="evidence" value="ECO:0007669"/>
    <property type="project" value="TreeGrafter"/>
</dbReference>
<dbReference type="Pfam" id="PF07687">
    <property type="entry name" value="M20_dimer"/>
    <property type="match status" value="1"/>
</dbReference>
<keyword evidence="2" id="KW-0378">Hydrolase</keyword>
<feature type="domain" description="Peptidase M20 dimerisation" evidence="1">
    <location>
        <begin position="183"/>
        <end position="271"/>
    </location>
</feature>
<organism evidence="2 3">
    <name type="scientific">Clostridium saccharobutylicum DSM 13864</name>
    <dbReference type="NCBI Taxonomy" id="1345695"/>
    <lineage>
        <taxon>Bacteria</taxon>
        <taxon>Bacillati</taxon>
        <taxon>Bacillota</taxon>
        <taxon>Clostridia</taxon>
        <taxon>Eubacteriales</taxon>
        <taxon>Clostridiaceae</taxon>
        <taxon>Clostridium</taxon>
    </lineage>
</organism>
<dbReference type="Proteomes" id="UP000017118">
    <property type="component" value="Chromosome"/>
</dbReference>
<dbReference type="FunFam" id="3.30.70.360:FF:000004">
    <property type="entry name" value="Peptidase M20 domain-containing protein 2"/>
    <property type="match status" value="1"/>
</dbReference>
<dbReference type="Gene3D" id="3.40.630.10">
    <property type="entry name" value="Zn peptidases"/>
    <property type="match status" value="1"/>
</dbReference>
<dbReference type="InterPro" id="IPR017439">
    <property type="entry name" value="Amidohydrolase"/>
</dbReference>
<dbReference type="PANTHER" id="PTHR30575">
    <property type="entry name" value="PEPTIDASE M20"/>
    <property type="match status" value="1"/>
</dbReference>
<dbReference type="SUPFAM" id="SSF55031">
    <property type="entry name" value="Bacterial exopeptidase dimerisation domain"/>
    <property type="match status" value="1"/>
</dbReference>
<evidence type="ECO:0000313" key="2">
    <source>
        <dbReference type="EMBL" id="AGX41563.1"/>
    </source>
</evidence>
<evidence type="ECO:0000313" key="3">
    <source>
        <dbReference type="Proteomes" id="UP000017118"/>
    </source>
</evidence>
<evidence type="ECO:0000259" key="1">
    <source>
        <dbReference type="Pfam" id="PF07687"/>
    </source>
</evidence>
<dbReference type="InterPro" id="IPR017145">
    <property type="entry name" value="Aminobenzoyl-glu_utiliz_pB"/>
</dbReference>
<dbReference type="AlphaFoldDB" id="U5MM16"/>
<reference evidence="2 3" key="1">
    <citation type="journal article" date="2013" name="Genome Announc.">
        <title>Complete Genome Sequence of the Solvent Producer Clostridium saccharobutylicum NCP262 (DSM 13864).</title>
        <authorList>
            <person name="Poehlein A."/>
            <person name="Hartwich K."/>
            <person name="Krabben P."/>
            <person name="Ehrenreich A."/>
            <person name="Liebl W."/>
            <person name="Durre P."/>
            <person name="Gottschalk G."/>
            <person name="Daniel R."/>
        </authorList>
    </citation>
    <scope>NUCLEOTIDE SEQUENCE [LARGE SCALE GENOMIC DNA]</scope>
    <source>
        <strain evidence="2">DSM 13864</strain>
    </source>
</reference>
<dbReference type="PANTHER" id="PTHR30575:SF0">
    <property type="entry name" value="XAA-ARG DIPEPTIDASE"/>
    <property type="match status" value="1"/>
</dbReference>